<comment type="similarity">
    <text evidence="8">Belongs to the dethiobiotin synthetase family.</text>
</comment>
<comment type="pathway">
    <text evidence="8">Cofactor biosynthesis; biotin biosynthesis; biotin from 7,8-diaminononanoate: step 1/2.</text>
</comment>
<feature type="binding site" evidence="8">
    <location>
        <position position="53"/>
    </location>
    <ligand>
        <name>Mg(2+)</name>
        <dbReference type="ChEBI" id="CHEBI:18420"/>
    </ligand>
</feature>
<dbReference type="GO" id="GO:0000287">
    <property type="term" value="F:magnesium ion binding"/>
    <property type="evidence" value="ECO:0007669"/>
    <property type="project" value="UniProtKB-UniRule"/>
</dbReference>
<dbReference type="RefSeq" id="WP_010957946.1">
    <property type="nucleotide sequence ID" value="NC_009727.1"/>
</dbReference>
<feature type="binding site" evidence="8">
    <location>
        <begin position="11"/>
        <end position="16"/>
    </location>
    <ligand>
        <name>ATP</name>
        <dbReference type="ChEBI" id="CHEBI:30616"/>
    </ligand>
</feature>
<keyword evidence="7 8" id="KW-0460">Magnesium</keyword>
<accession>A9KG75</accession>
<evidence type="ECO:0000256" key="5">
    <source>
        <dbReference type="ARBA" id="ARBA00022756"/>
    </source>
</evidence>
<comment type="caution">
    <text evidence="8">Lacks conserved residue(s) required for the propagation of feature annotation.</text>
</comment>
<evidence type="ECO:0000256" key="7">
    <source>
        <dbReference type="ARBA" id="ARBA00022842"/>
    </source>
</evidence>
<dbReference type="SUPFAM" id="SSF52540">
    <property type="entry name" value="P-loop containing nucleoside triphosphate hydrolases"/>
    <property type="match status" value="1"/>
</dbReference>
<dbReference type="EMBL" id="CP000733">
    <property type="protein sequence ID" value="ABS77975.1"/>
    <property type="molecule type" value="Genomic_DNA"/>
</dbReference>
<name>A9KG75_COXBN</name>
<evidence type="ECO:0000256" key="2">
    <source>
        <dbReference type="ARBA" id="ARBA00022598"/>
    </source>
</evidence>
<evidence type="ECO:0000256" key="3">
    <source>
        <dbReference type="ARBA" id="ARBA00022723"/>
    </source>
</evidence>
<feature type="binding site" evidence="8">
    <location>
        <begin position="175"/>
        <end position="176"/>
    </location>
    <ligand>
        <name>ATP</name>
        <dbReference type="ChEBI" id="CHEBI:30616"/>
    </ligand>
</feature>
<dbReference type="CDD" id="cd03109">
    <property type="entry name" value="DTBS"/>
    <property type="match status" value="1"/>
</dbReference>
<evidence type="ECO:0000313" key="10">
    <source>
        <dbReference type="Proteomes" id="UP000008555"/>
    </source>
</evidence>
<keyword evidence="2 8" id="KW-0436">Ligase</keyword>
<dbReference type="GO" id="GO:0004141">
    <property type="term" value="F:dethiobiotin synthase activity"/>
    <property type="evidence" value="ECO:0007669"/>
    <property type="project" value="UniProtKB-UniRule"/>
</dbReference>
<dbReference type="InterPro" id="IPR027417">
    <property type="entry name" value="P-loop_NTPase"/>
</dbReference>
<dbReference type="PANTHER" id="PTHR43210">
    <property type="entry name" value="DETHIOBIOTIN SYNTHETASE"/>
    <property type="match status" value="1"/>
</dbReference>
<evidence type="ECO:0000256" key="4">
    <source>
        <dbReference type="ARBA" id="ARBA00022741"/>
    </source>
</evidence>
<evidence type="ECO:0000256" key="8">
    <source>
        <dbReference type="HAMAP-Rule" id="MF_00336"/>
    </source>
</evidence>
<dbReference type="PIRSF" id="PIRSF006755">
    <property type="entry name" value="DTB_synth"/>
    <property type="match status" value="1"/>
</dbReference>
<comment type="subunit">
    <text evidence="8">Homodimer.</text>
</comment>
<dbReference type="Proteomes" id="UP000008555">
    <property type="component" value="Chromosome"/>
</dbReference>
<dbReference type="InterPro" id="IPR004472">
    <property type="entry name" value="DTB_synth_BioD"/>
</dbReference>
<dbReference type="UniPathway" id="UPA00078">
    <property type="reaction ID" value="UER00161"/>
</dbReference>
<dbReference type="GO" id="GO:0009102">
    <property type="term" value="P:biotin biosynthetic process"/>
    <property type="evidence" value="ECO:0007669"/>
    <property type="project" value="UniProtKB-UniRule"/>
</dbReference>
<dbReference type="GO" id="GO:0005829">
    <property type="term" value="C:cytosol"/>
    <property type="evidence" value="ECO:0007669"/>
    <property type="project" value="TreeGrafter"/>
</dbReference>
<dbReference type="GO" id="GO:0042803">
    <property type="term" value="F:protein homodimerization activity"/>
    <property type="evidence" value="ECO:0007669"/>
    <property type="project" value="UniProtKB-ARBA"/>
</dbReference>
<keyword evidence="5 8" id="KW-0093">Biotin biosynthesis</keyword>
<proteinExistence type="inferred from homology"/>
<organism evidence="9 10">
    <name type="scientific">Coxiella burnetii (strain Dugway 5J108-111)</name>
    <dbReference type="NCBI Taxonomy" id="434922"/>
    <lineage>
        <taxon>Bacteria</taxon>
        <taxon>Pseudomonadati</taxon>
        <taxon>Pseudomonadota</taxon>
        <taxon>Gammaproteobacteria</taxon>
        <taxon>Legionellales</taxon>
        <taxon>Coxiellaceae</taxon>
        <taxon>Coxiella</taxon>
    </lineage>
</organism>
<feature type="binding site" evidence="8">
    <location>
        <position position="40"/>
    </location>
    <ligand>
        <name>substrate</name>
    </ligand>
</feature>
<feature type="active site" evidence="8">
    <location>
        <position position="36"/>
    </location>
</feature>
<dbReference type="AlphaFoldDB" id="A9KG75"/>
<dbReference type="PANTHER" id="PTHR43210:SF5">
    <property type="entry name" value="DETHIOBIOTIN SYNTHETASE"/>
    <property type="match status" value="1"/>
</dbReference>
<evidence type="ECO:0000256" key="1">
    <source>
        <dbReference type="ARBA" id="ARBA00022490"/>
    </source>
</evidence>
<evidence type="ECO:0000256" key="6">
    <source>
        <dbReference type="ARBA" id="ARBA00022840"/>
    </source>
</evidence>
<dbReference type="HAMAP" id="MF_00336">
    <property type="entry name" value="BioD"/>
    <property type="match status" value="1"/>
</dbReference>
<keyword evidence="3 8" id="KW-0479">Metal-binding</keyword>
<evidence type="ECO:0000313" key="9">
    <source>
        <dbReference type="EMBL" id="ABS77975.1"/>
    </source>
</evidence>
<protein>
    <recommendedName>
        <fullName evidence="8">ATP-dependent dethiobiotin synthetase BioD</fullName>
        <ecNumber evidence="8">6.3.3.3</ecNumber>
    </recommendedName>
    <alternativeName>
        <fullName evidence="8">DTB synthetase</fullName>
        <shortName evidence="8">DTBS</shortName>
    </alternativeName>
    <alternativeName>
        <fullName evidence="8">Dethiobiotin synthase</fullName>
    </alternativeName>
</protein>
<dbReference type="KEGG" id="cbd:CBUD_1045"/>
<keyword evidence="1 8" id="KW-0963">Cytoplasm</keyword>
<comment type="subcellular location">
    <subcellularLocation>
        <location evidence="8">Cytoplasm</location>
    </subcellularLocation>
</comment>
<feature type="binding site" evidence="8">
    <location>
        <begin position="115"/>
        <end position="118"/>
    </location>
    <ligand>
        <name>ATP</name>
        <dbReference type="ChEBI" id="CHEBI:30616"/>
    </ligand>
</feature>
<feature type="binding site" evidence="8">
    <location>
        <position position="53"/>
    </location>
    <ligand>
        <name>ATP</name>
        <dbReference type="ChEBI" id="CHEBI:30616"/>
    </ligand>
</feature>
<dbReference type="FunFam" id="3.40.50.300:FF:000292">
    <property type="entry name" value="ATP-dependent dethiobiotin synthetase BioD"/>
    <property type="match status" value="1"/>
</dbReference>
<comment type="function">
    <text evidence="8">Catalyzes a mechanistically unusual reaction, the ATP-dependent insertion of CO2 between the N7 and N8 nitrogen atoms of 7,8-diaminopelargonic acid (DAPA, also called 7,8-diammoniononanoate) to form a ureido ring.</text>
</comment>
<comment type="cofactor">
    <cofactor evidence="8">
        <name>Mg(2+)</name>
        <dbReference type="ChEBI" id="CHEBI:18420"/>
    </cofactor>
</comment>
<dbReference type="GO" id="GO:0005524">
    <property type="term" value="F:ATP binding"/>
    <property type="evidence" value="ECO:0007669"/>
    <property type="project" value="UniProtKB-UniRule"/>
</dbReference>
<dbReference type="NCBIfam" id="TIGR00347">
    <property type="entry name" value="bioD"/>
    <property type="match status" value="1"/>
</dbReference>
<reference evidence="9 10" key="1">
    <citation type="journal article" date="2009" name="Infect. Immun.">
        <title>Comparative genomics reveal extensive transposon-mediated genomic plasticity and diversity among potential effector proteins within the genus Coxiella.</title>
        <authorList>
            <person name="Beare P.A."/>
            <person name="Unsworth N."/>
            <person name="Andoh M."/>
            <person name="Voth D.E."/>
            <person name="Omsland A."/>
            <person name="Gilk S.D."/>
            <person name="Williams K.P."/>
            <person name="Sobral B.W."/>
            <person name="Kupko J.J.III."/>
            <person name="Porcella S.F."/>
            <person name="Samuel J.E."/>
            <person name="Heinzen R.A."/>
        </authorList>
    </citation>
    <scope>NUCLEOTIDE SEQUENCE [LARGE SCALE GENOMIC DNA]</scope>
    <source>
        <strain evidence="9 10">Dugway 5J108-111</strain>
    </source>
</reference>
<keyword evidence="4 8" id="KW-0547">Nucleotide-binding</keyword>
<gene>
    <name evidence="8 9" type="primary">bioD</name>
    <name evidence="9" type="ordered locus">CBUD_1045</name>
</gene>
<sequence>MKFFITGTDTGVGKTYVSTLLLHQFNNKGFSTFGIKPIASGCRKINNKLHNDDALALQKVASIKTTYEHVNPIALEPPIAPHIAAKLNNQVLSKNDLAKTINQIFNLPADVFIVEGAGGWFVPLNEKEFLSDLVKLLKIPVVLVIGIKLGCLNHAFLTAKAMLREKIPLVGWVANCIEPDVLAMAENIQTLKKGIKAPCLGVIPYDGTVEDLSIQPLLDHFNKVVSPEENIRSEPSESWTVK</sequence>
<dbReference type="EC" id="6.3.3.3" evidence="8"/>
<dbReference type="Pfam" id="PF13500">
    <property type="entry name" value="AAA_26"/>
    <property type="match status" value="1"/>
</dbReference>
<dbReference type="HOGENOM" id="CLU_072551_0_0_6"/>
<keyword evidence="6 8" id="KW-0067">ATP-binding</keyword>
<comment type="catalytic activity">
    <reaction evidence="8">
        <text>(7R,8S)-7,8-diammoniononanoate + CO2 + ATP = (4R,5S)-dethiobiotin + ADP + phosphate + 3 H(+)</text>
        <dbReference type="Rhea" id="RHEA:15805"/>
        <dbReference type="ChEBI" id="CHEBI:15378"/>
        <dbReference type="ChEBI" id="CHEBI:16526"/>
        <dbReference type="ChEBI" id="CHEBI:30616"/>
        <dbReference type="ChEBI" id="CHEBI:43474"/>
        <dbReference type="ChEBI" id="CHEBI:149469"/>
        <dbReference type="ChEBI" id="CHEBI:149473"/>
        <dbReference type="ChEBI" id="CHEBI:456216"/>
        <dbReference type="EC" id="6.3.3.3"/>
    </reaction>
</comment>
<feature type="binding site" evidence="8">
    <location>
        <position position="115"/>
    </location>
    <ligand>
        <name>Mg(2+)</name>
        <dbReference type="ChEBI" id="CHEBI:18420"/>
    </ligand>
</feature>
<dbReference type="Gene3D" id="3.40.50.300">
    <property type="entry name" value="P-loop containing nucleotide triphosphate hydrolases"/>
    <property type="match status" value="1"/>
</dbReference>
<feature type="binding site" evidence="8">
    <location>
        <position position="15"/>
    </location>
    <ligand>
        <name>Mg(2+)</name>
        <dbReference type="ChEBI" id="CHEBI:18420"/>
    </ligand>
</feature>